<dbReference type="OrthoDB" id="10057956at2759"/>
<dbReference type="PANTHER" id="PTHR21331">
    <property type="entry name" value="BRCA1-ASSOCIATED ATM ACTIVATOR 1"/>
    <property type="match status" value="1"/>
</dbReference>
<dbReference type="GO" id="GO:0006974">
    <property type="term" value="P:DNA damage response"/>
    <property type="evidence" value="ECO:0007669"/>
    <property type="project" value="InterPro"/>
</dbReference>
<dbReference type="Proteomes" id="UP001150925">
    <property type="component" value="Unassembled WGS sequence"/>
</dbReference>
<evidence type="ECO:0000313" key="4">
    <source>
        <dbReference type="EMBL" id="KAJ1956361.1"/>
    </source>
</evidence>
<evidence type="ECO:0000256" key="1">
    <source>
        <dbReference type="ARBA" id="ARBA00004496"/>
    </source>
</evidence>
<dbReference type="AlphaFoldDB" id="A0A9W8E4U5"/>
<keyword evidence="2" id="KW-0963">Cytoplasm</keyword>
<evidence type="ECO:0000256" key="2">
    <source>
        <dbReference type="ARBA" id="ARBA00022490"/>
    </source>
</evidence>
<evidence type="ECO:0000313" key="5">
    <source>
        <dbReference type="Proteomes" id="UP001150925"/>
    </source>
</evidence>
<name>A0A9W8E4U5_9FUNG</name>
<accession>A0A9W8E4U5</accession>
<reference evidence="4" key="1">
    <citation type="submission" date="2022-07" db="EMBL/GenBank/DDBJ databases">
        <title>Phylogenomic reconstructions and comparative analyses of Kickxellomycotina fungi.</title>
        <authorList>
            <person name="Reynolds N.K."/>
            <person name="Stajich J.E."/>
            <person name="Barry K."/>
            <person name="Grigoriev I.V."/>
            <person name="Crous P."/>
            <person name="Smith M.E."/>
        </authorList>
    </citation>
    <scope>NUCLEOTIDE SEQUENCE</scope>
    <source>
        <strain evidence="4">RSA 1196</strain>
    </source>
</reference>
<dbReference type="InterPro" id="IPR038904">
    <property type="entry name" value="BRAT1"/>
</dbReference>
<comment type="similarity">
    <text evidence="3">Belongs to the BRAT1 family.</text>
</comment>
<dbReference type="PANTHER" id="PTHR21331:SF2">
    <property type="entry name" value="BRCA1-ASSOCIATED ATM ACTIVATOR 1"/>
    <property type="match status" value="1"/>
</dbReference>
<organism evidence="4 5">
    <name type="scientific">Dispira parvispora</name>
    <dbReference type="NCBI Taxonomy" id="1520584"/>
    <lineage>
        <taxon>Eukaryota</taxon>
        <taxon>Fungi</taxon>
        <taxon>Fungi incertae sedis</taxon>
        <taxon>Zoopagomycota</taxon>
        <taxon>Kickxellomycotina</taxon>
        <taxon>Dimargaritomycetes</taxon>
        <taxon>Dimargaritales</taxon>
        <taxon>Dimargaritaceae</taxon>
        <taxon>Dispira</taxon>
    </lineage>
</organism>
<gene>
    <name evidence="4" type="ORF">IWQ62_005316</name>
</gene>
<dbReference type="EMBL" id="JANBPY010002140">
    <property type="protein sequence ID" value="KAJ1956361.1"/>
    <property type="molecule type" value="Genomic_DNA"/>
</dbReference>
<dbReference type="SUPFAM" id="SSF48371">
    <property type="entry name" value="ARM repeat"/>
    <property type="match status" value="1"/>
</dbReference>
<dbReference type="InterPro" id="IPR011989">
    <property type="entry name" value="ARM-like"/>
</dbReference>
<comment type="subcellular location">
    <subcellularLocation>
        <location evidence="1">Cytoplasm</location>
    </subcellularLocation>
</comment>
<evidence type="ECO:0000256" key="3">
    <source>
        <dbReference type="ARBA" id="ARBA00061308"/>
    </source>
</evidence>
<sequence>MASNIVDDTRYEKILSFLCIDISQPDVLETWLGDISPFATCQKLVESECDPRIIGVGIRFVGRLVESSFGSGKNSIFHQLQLEAPVFFAYLEEHLLAPHQSTLLHHASVEALQHMCTDPNVAIWLNRHPQGLDIIRHGLRSTSWYIVRATCQLVTRYINHLYAAGCPPSLSSQTEPVVDHPTGNFLLEALADMMQQTLYSQPTVVEARSLLPKRTALELLDVLVRAGTQPDGEGCARFLQENHLLVAERTIKWLETNKSRLDTMKMLEIMRTVAHSTSNHLSLCLILNNSPRSENDEVTTDIGKRYWAQLVEPLLQSREGGAYQMAIDLAQILLAWSERQASDISDAISEYVQHTLDQFNSAFLKWTAVRNAHSMSCSSPQDPSDDANLSGFMAAAMSPAQQRTLYAGVLSLLGRFITASSAVSQFATIVNKILQVARVGELYSHRKVMLGVIDIVNIVLDWEERHPTHYLSDVFDEITEVLIATLEDPRTDGLALQRGLETLSRCFTRPVPTWNLSTVKKWLQVIRMRSCDSRWEVRDSCVQFIQTVIASDPDLNKQELVTEYHGLIEEMFGKLEDPDPYLRAHALETLRKLMVVVSRDHPVIDTFRKTFTIDRWCSLWDDTEAFVRRALVDLGIVLLELFTADPLGRNFLESCTFTVLRHRVDDADSEVRVRVCELLYLMWLVTYCAPQDTPFRADSLGSDKPASTLPRVLDELHTSSGSLRLWCPYCHQIDQLLVLAAQDPSRLVRKRAHDALLAIKSVLASWYSELGEASLPLITDNLSIHEQLPACKRVHANEGDCSSAKISLENLSQTISCELPDDKSEHSIPCPHAPLRSTHAHFYQRLSAMDFNRLLATTSFEHLYHEAIETDADFSAASGRSVEMAMDMLEQEPKNQGNNILDCY</sequence>
<dbReference type="GO" id="GO:0005737">
    <property type="term" value="C:cytoplasm"/>
    <property type="evidence" value="ECO:0007669"/>
    <property type="project" value="UniProtKB-SubCell"/>
</dbReference>
<dbReference type="Gene3D" id="1.25.10.10">
    <property type="entry name" value="Leucine-rich Repeat Variant"/>
    <property type="match status" value="1"/>
</dbReference>
<comment type="caution">
    <text evidence="4">The sequence shown here is derived from an EMBL/GenBank/DDBJ whole genome shotgun (WGS) entry which is preliminary data.</text>
</comment>
<proteinExistence type="inferred from homology"/>
<dbReference type="GO" id="GO:0005634">
    <property type="term" value="C:nucleus"/>
    <property type="evidence" value="ECO:0007669"/>
    <property type="project" value="TreeGrafter"/>
</dbReference>
<dbReference type="InterPro" id="IPR016024">
    <property type="entry name" value="ARM-type_fold"/>
</dbReference>
<keyword evidence="5" id="KW-1185">Reference proteome</keyword>
<protein>
    <submittedName>
        <fullName evidence="4">Uncharacterized protein</fullName>
    </submittedName>
</protein>